<feature type="domain" description="P-granule-associated protein DEPS-1 second OB-fold" evidence="1">
    <location>
        <begin position="39"/>
        <end position="116"/>
    </location>
</feature>
<dbReference type="InterPro" id="IPR057143">
    <property type="entry name" value="OB_DEPS-1_2nd"/>
</dbReference>
<accession>A0A368FR69</accession>
<dbReference type="Proteomes" id="UP000252519">
    <property type="component" value="Unassembled WGS sequence"/>
</dbReference>
<evidence type="ECO:0000313" key="3">
    <source>
        <dbReference type="EMBL" id="RCN33978.1"/>
    </source>
</evidence>
<keyword evidence="4" id="KW-1185">Reference proteome</keyword>
<comment type="caution">
    <text evidence="3">The sequence shown here is derived from an EMBL/GenBank/DDBJ whole genome shotgun (WGS) entry which is preliminary data.</text>
</comment>
<reference evidence="3 4" key="1">
    <citation type="submission" date="2014-10" db="EMBL/GenBank/DDBJ databases">
        <title>Draft genome of the hookworm Ancylostoma caninum.</title>
        <authorList>
            <person name="Mitreva M."/>
        </authorList>
    </citation>
    <scope>NUCLEOTIDE SEQUENCE [LARGE SCALE GENOMIC DNA]</scope>
    <source>
        <strain evidence="3 4">Baltimore</strain>
    </source>
</reference>
<feature type="domain" description="P-granule-associated protein DEPS-1 first OB-fold" evidence="2">
    <location>
        <begin position="6"/>
        <end position="35"/>
    </location>
</feature>
<dbReference type="AlphaFoldDB" id="A0A368FR69"/>
<evidence type="ECO:0000259" key="2">
    <source>
        <dbReference type="Pfam" id="PF24343"/>
    </source>
</evidence>
<gene>
    <name evidence="3" type="ORF">ANCCAN_20177</name>
</gene>
<dbReference type="InterPro" id="IPR057139">
    <property type="entry name" value="OB_DEPS-1_1st"/>
</dbReference>
<name>A0A368FR69_ANCCA</name>
<proteinExistence type="predicted"/>
<sequence length="128" mass="14684">MYCSRRRLERPLSFGDVIEWDDADVTNKLISRIRRVPPLFETRIYDGRSQVLVSGVVSPSDKFLFWSQYFPRIEIDSVSSNDVLPNVSVSAWLNIAVDADRRLCIEFDSFEKVECETSIVAAASRPLH</sequence>
<dbReference type="OrthoDB" id="5806136at2759"/>
<dbReference type="Pfam" id="PF24343">
    <property type="entry name" value="OB_DEPS-1_1st"/>
    <property type="match status" value="1"/>
</dbReference>
<organism evidence="3 4">
    <name type="scientific">Ancylostoma caninum</name>
    <name type="common">Dog hookworm</name>
    <dbReference type="NCBI Taxonomy" id="29170"/>
    <lineage>
        <taxon>Eukaryota</taxon>
        <taxon>Metazoa</taxon>
        <taxon>Ecdysozoa</taxon>
        <taxon>Nematoda</taxon>
        <taxon>Chromadorea</taxon>
        <taxon>Rhabditida</taxon>
        <taxon>Rhabditina</taxon>
        <taxon>Rhabditomorpha</taxon>
        <taxon>Strongyloidea</taxon>
        <taxon>Ancylostomatidae</taxon>
        <taxon>Ancylostomatinae</taxon>
        <taxon>Ancylostoma</taxon>
    </lineage>
</organism>
<dbReference type="Pfam" id="PF24342">
    <property type="entry name" value="OB_DEPS-1_2nd"/>
    <property type="match status" value="1"/>
</dbReference>
<evidence type="ECO:0000313" key="4">
    <source>
        <dbReference type="Proteomes" id="UP000252519"/>
    </source>
</evidence>
<dbReference type="EMBL" id="JOJR01000839">
    <property type="protein sequence ID" value="RCN33978.1"/>
    <property type="molecule type" value="Genomic_DNA"/>
</dbReference>
<protein>
    <submittedName>
        <fullName evidence="3">Uncharacterized protein</fullName>
    </submittedName>
</protein>
<evidence type="ECO:0000259" key="1">
    <source>
        <dbReference type="Pfam" id="PF24342"/>
    </source>
</evidence>